<dbReference type="Proteomes" id="UP000276178">
    <property type="component" value="Unassembled WGS sequence"/>
</dbReference>
<name>A0A3M8ALG0_9BACL</name>
<keyword evidence="5" id="KW-1185">Reference proteome</keyword>
<dbReference type="InterPro" id="IPR008964">
    <property type="entry name" value="Invasin/intimin_cell_adhesion"/>
</dbReference>
<proteinExistence type="predicted"/>
<dbReference type="EMBL" id="RHHN01000058">
    <property type="protein sequence ID" value="RNB52032.1"/>
    <property type="molecule type" value="Genomic_DNA"/>
</dbReference>
<evidence type="ECO:0000313" key="4">
    <source>
        <dbReference type="Proteomes" id="UP000276178"/>
    </source>
</evidence>
<dbReference type="EMBL" id="BJOD01000058">
    <property type="protein sequence ID" value="GED28084.1"/>
    <property type="molecule type" value="Genomic_DNA"/>
</dbReference>
<evidence type="ECO:0000313" key="3">
    <source>
        <dbReference type="EMBL" id="RNB52032.1"/>
    </source>
</evidence>
<feature type="domain" description="BIG2" evidence="1">
    <location>
        <begin position="371"/>
        <end position="460"/>
    </location>
</feature>
<sequence>MFWKKTMLLFLAVLLFVGTGSAGIGLAAEVINRLVLTKNEVTLELGDTVSVGATAIYESGKTEEVTVKTNWQSPDQGKVINVYSGQITAKAVGNAVVTAEYMGKTAIVNVNVTKKVKALSLNQQSVNTRIGEEKTVELTAYYSEGEPENVTEKADWSIDKPAVATVINGKIRGLSSGTATVTAKYGSQTTSVQVSVEIAHRLIPSKTQVSLLLGNPGTSSETIKLLAIFPDDTPEDNDVAAKAEWSSDNPAVADALKGTITAYGPGSATITAKYGTKTATIKVDVDNTQRLVATPQNVFLKVGENKPVKLEATYANSSTPVDVNDKAEWSSDREDVAYYSNGKIYAVASGEAIITAKYSNKTVQILVDVEVPRSLDIIPSYLTMASGKTVEIGSAPNGNNVIVKAFFADGQSENITDKLEWSSDHPDIVFASGKTISAYKAGTATLTAKYGGKTATLVVDVDVPQSLTANPAKVAIQVGDVKQVTVTAAFPDGTSTDVTQKVTWTSSAPAVATVRQGLVTGVSTGAATITATYGTRSINIPVSIGVLQSLTVDKKSLVLSKGDSQEVKLTATYADGTVKDNINDQATWTTSSGAVAEVNAGKITAVASGKATITGTFEGKSVTVAVEVDQAQTLTINPRLVIMNVNDSTAVELKATDSSGATVDVSKTAEWTSSNLKVADVENGKVRGLANGRATITFKYGGKSVTLPVEVGIVTKLEADKRFVSLKSNGSSVQIKLTATLSDGRTMDVTSLADWKTSNYKVADVSKGLVKGLAYGKSTITAKYNDKSVSVPVDVDTLKYLKTDVVQVIMNKGETKQVNAIATYTDGSEANVTKPALWTTSRLLVADVKDGVIKATGSGKATIYVSYGGKKTPIVVTVR</sequence>
<feature type="domain" description="BIG2" evidence="1">
    <location>
        <begin position="285"/>
        <end position="368"/>
    </location>
</feature>
<dbReference type="Proteomes" id="UP000317180">
    <property type="component" value="Unassembled WGS sequence"/>
</dbReference>
<feature type="domain" description="BIG2" evidence="1">
    <location>
        <begin position="30"/>
        <end position="111"/>
    </location>
</feature>
<evidence type="ECO:0000313" key="2">
    <source>
        <dbReference type="EMBL" id="GED28084.1"/>
    </source>
</evidence>
<dbReference type="SMART" id="SM00635">
    <property type="entry name" value="BID_2"/>
    <property type="match status" value="10"/>
</dbReference>
<reference evidence="3 4" key="1">
    <citation type="submission" date="2018-10" db="EMBL/GenBank/DDBJ databases">
        <title>Phylogenomics of Brevibacillus.</title>
        <authorList>
            <person name="Dunlap C."/>
        </authorList>
    </citation>
    <scope>NUCLEOTIDE SEQUENCE [LARGE SCALE GENOMIC DNA]</scope>
    <source>
        <strain evidence="3 4">NRRL NRS 1219</strain>
    </source>
</reference>
<dbReference type="GeneID" id="82812917"/>
<reference evidence="2 5" key="2">
    <citation type="submission" date="2019-06" db="EMBL/GenBank/DDBJ databases">
        <title>Whole genome shotgun sequence of Brevibacillus agri NBRC 15538.</title>
        <authorList>
            <person name="Hosoyama A."/>
            <person name="Uohara A."/>
            <person name="Ohji S."/>
            <person name="Ichikawa N."/>
        </authorList>
    </citation>
    <scope>NUCLEOTIDE SEQUENCE [LARGE SCALE GENOMIC DNA]</scope>
    <source>
        <strain evidence="2 5">NBRC 15538</strain>
    </source>
</reference>
<dbReference type="AlphaFoldDB" id="A0A3M8ALG0"/>
<evidence type="ECO:0000259" key="1">
    <source>
        <dbReference type="SMART" id="SM00635"/>
    </source>
</evidence>
<dbReference type="Pfam" id="PF02368">
    <property type="entry name" value="Big_2"/>
    <property type="match status" value="2"/>
</dbReference>
<feature type="domain" description="BIG2" evidence="1">
    <location>
        <begin position="196"/>
        <end position="284"/>
    </location>
</feature>
<dbReference type="Gene3D" id="2.60.40.1080">
    <property type="match status" value="10"/>
</dbReference>
<feature type="domain" description="BIG2" evidence="1">
    <location>
        <begin position="630"/>
        <end position="710"/>
    </location>
</feature>
<gene>
    <name evidence="2" type="ORF">BAG01nite_41860</name>
    <name evidence="3" type="ORF">EB820_19335</name>
</gene>
<feature type="domain" description="BIG2" evidence="1">
    <location>
        <begin position="797"/>
        <end position="877"/>
    </location>
</feature>
<organism evidence="3 4">
    <name type="scientific">Brevibacillus agri</name>
    <dbReference type="NCBI Taxonomy" id="51101"/>
    <lineage>
        <taxon>Bacteria</taxon>
        <taxon>Bacillati</taxon>
        <taxon>Bacillota</taxon>
        <taxon>Bacilli</taxon>
        <taxon>Bacillales</taxon>
        <taxon>Paenibacillaceae</taxon>
        <taxon>Brevibacillus</taxon>
    </lineage>
</organism>
<feature type="domain" description="BIG2" evidence="1">
    <location>
        <begin position="115"/>
        <end position="195"/>
    </location>
</feature>
<comment type="caution">
    <text evidence="3">The sequence shown here is derived from an EMBL/GenBank/DDBJ whole genome shotgun (WGS) entry which is preliminary data.</text>
</comment>
<evidence type="ECO:0000313" key="5">
    <source>
        <dbReference type="Proteomes" id="UP000317180"/>
    </source>
</evidence>
<feature type="domain" description="BIG2" evidence="1">
    <location>
        <begin position="713"/>
        <end position="794"/>
    </location>
</feature>
<dbReference type="RefSeq" id="WP_007784766.1">
    <property type="nucleotide sequence ID" value="NZ_BJOD01000058.1"/>
</dbReference>
<accession>A0A3M8ALG0</accession>
<protein>
    <recommendedName>
        <fullName evidence="1">BIG2 domain-containing protein</fullName>
    </recommendedName>
</protein>
<feature type="domain" description="BIG2" evidence="1">
    <location>
        <begin position="546"/>
        <end position="627"/>
    </location>
</feature>
<dbReference type="OrthoDB" id="2348975at2"/>
<dbReference type="InterPro" id="IPR003343">
    <property type="entry name" value="Big_2"/>
</dbReference>
<feature type="domain" description="BIG2" evidence="1">
    <location>
        <begin position="463"/>
        <end position="543"/>
    </location>
</feature>
<dbReference type="SUPFAM" id="SSF49373">
    <property type="entry name" value="Invasin/intimin cell-adhesion fragments"/>
    <property type="match status" value="8"/>
</dbReference>